<dbReference type="InterPro" id="IPR006379">
    <property type="entry name" value="HAD-SF_hydro_IIB"/>
</dbReference>
<dbReference type="Pfam" id="PF08282">
    <property type="entry name" value="Hydrolase_3"/>
    <property type="match status" value="1"/>
</dbReference>
<proteinExistence type="predicted"/>
<reference evidence="1" key="2">
    <citation type="submission" date="2021-04" db="EMBL/GenBank/DDBJ databases">
        <authorList>
            <person name="Gilroy R."/>
        </authorList>
    </citation>
    <scope>NUCLEOTIDE SEQUENCE</scope>
    <source>
        <strain evidence="1">ChiHjej8B7-25341</strain>
    </source>
</reference>
<dbReference type="GO" id="GO:0016791">
    <property type="term" value="F:phosphatase activity"/>
    <property type="evidence" value="ECO:0007669"/>
    <property type="project" value="UniProtKB-ARBA"/>
</dbReference>
<dbReference type="NCBIfam" id="TIGR01484">
    <property type="entry name" value="HAD-SF-IIB"/>
    <property type="match status" value="1"/>
</dbReference>
<gene>
    <name evidence="1" type="ORF">H9912_04810</name>
</gene>
<dbReference type="SUPFAM" id="SSF56784">
    <property type="entry name" value="HAD-like"/>
    <property type="match status" value="1"/>
</dbReference>
<name>A0A9D2R097_9FIRM</name>
<protein>
    <submittedName>
        <fullName evidence="1">Cof-type HAD-IIB family hydrolase</fullName>
    </submittedName>
</protein>
<reference evidence="1" key="1">
    <citation type="journal article" date="2021" name="PeerJ">
        <title>Extensive microbial diversity within the chicken gut microbiome revealed by metagenomics and culture.</title>
        <authorList>
            <person name="Gilroy R."/>
            <person name="Ravi A."/>
            <person name="Getino M."/>
            <person name="Pursley I."/>
            <person name="Horton D.L."/>
            <person name="Alikhan N.F."/>
            <person name="Baker D."/>
            <person name="Gharbi K."/>
            <person name="Hall N."/>
            <person name="Watson M."/>
            <person name="Adriaenssens E.M."/>
            <person name="Foster-Nyarko E."/>
            <person name="Jarju S."/>
            <person name="Secka A."/>
            <person name="Antonio M."/>
            <person name="Oren A."/>
            <person name="Chaudhuri R.R."/>
            <person name="La Ragione R."/>
            <person name="Hildebrand F."/>
            <person name="Pallen M.J."/>
        </authorList>
    </citation>
    <scope>NUCLEOTIDE SEQUENCE</scope>
    <source>
        <strain evidence="1">ChiHjej8B7-25341</strain>
    </source>
</reference>
<dbReference type="AlphaFoldDB" id="A0A9D2R097"/>
<dbReference type="InterPro" id="IPR036412">
    <property type="entry name" value="HAD-like_sf"/>
</dbReference>
<dbReference type="SFLD" id="SFLDG01140">
    <property type="entry name" value="C2.B:_Phosphomannomutase_and_P"/>
    <property type="match status" value="1"/>
</dbReference>
<evidence type="ECO:0000313" key="2">
    <source>
        <dbReference type="Proteomes" id="UP000823851"/>
    </source>
</evidence>
<organism evidence="1 2">
    <name type="scientific">Candidatus Eisenbergiella stercorigallinarum</name>
    <dbReference type="NCBI Taxonomy" id="2838557"/>
    <lineage>
        <taxon>Bacteria</taxon>
        <taxon>Bacillati</taxon>
        <taxon>Bacillota</taxon>
        <taxon>Clostridia</taxon>
        <taxon>Lachnospirales</taxon>
        <taxon>Lachnospiraceae</taxon>
        <taxon>Eisenbergiella</taxon>
    </lineage>
</organism>
<dbReference type="InterPro" id="IPR023214">
    <property type="entry name" value="HAD_sf"/>
</dbReference>
<dbReference type="GO" id="GO:0005829">
    <property type="term" value="C:cytosol"/>
    <property type="evidence" value="ECO:0007669"/>
    <property type="project" value="TreeGrafter"/>
</dbReference>
<dbReference type="EMBL" id="DWUW01000137">
    <property type="protein sequence ID" value="HJD31248.1"/>
    <property type="molecule type" value="Genomic_DNA"/>
</dbReference>
<dbReference type="Gene3D" id="3.30.1240.10">
    <property type="match status" value="1"/>
</dbReference>
<dbReference type="GO" id="GO:0000287">
    <property type="term" value="F:magnesium ion binding"/>
    <property type="evidence" value="ECO:0007669"/>
    <property type="project" value="TreeGrafter"/>
</dbReference>
<dbReference type="Proteomes" id="UP000823851">
    <property type="component" value="Unassembled WGS sequence"/>
</dbReference>
<comment type="caution">
    <text evidence="1">The sequence shown here is derived from an EMBL/GenBank/DDBJ whole genome shotgun (WGS) entry which is preliminary data.</text>
</comment>
<evidence type="ECO:0000313" key="1">
    <source>
        <dbReference type="EMBL" id="HJD31248.1"/>
    </source>
</evidence>
<dbReference type="NCBIfam" id="TIGR00099">
    <property type="entry name" value="Cof-subfamily"/>
    <property type="match status" value="1"/>
</dbReference>
<dbReference type="PANTHER" id="PTHR10000">
    <property type="entry name" value="PHOSPHOSERINE PHOSPHATASE"/>
    <property type="match status" value="1"/>
</dbReference>
<sequence>MTDKKQTMTKILFSDMDGTLLKNDSTVSEKTKRVLDRMAAAGHRLVLTSGRPLDSMLEVMEQAGLFYPDTILIAYNGSLIWDCTAHVPLFSFTVPLDICREIAEAAKRHGIHYQTYTEHEIVCEREDDEIRYYRRRIHLPLLLSPDPVSALSAPPWKMHAIHLTDHAKLAALKEEVEERFGGQVIAQFSNSQYLEFYSSLAGKGNAILQVCRYFGVPVENSFSAGDAPNDISMLQAAGCGIAMKNADPEVKESADHITRYDNEHDGLADAIETLILGEG</sequence>
<dbReference type="SFLD" id="SFLDS00003">
    <property type="entry name" value="Haloacid_Dehalogenase"/>
    <property type="match status" value="1"/>
</dbReference>
<accession>A0A9D2R097</accession>
<keyword evidence="1" id="KW-0378">Hydrolase</keyword>
<dbReference type="Gene3D" id="3.40.50.1000">
    <property type="entry name" value="HAD superfamily/HAD-like"/>
    <property type="match status" value="1"/>
</dbReference>
<dbReference type="CDD" id="cd07516">
    <property type="entry name" value="HAD_Pase"/>
    <property type="match status" value="1"/>
</dbReference>
<dbReference type="PANTHER" id="PTHR10000:SF8">
    <property type="entry name" value="HAD SUPERFAMILY HYDROLASE-LIKE, TYPE 3"/>
    <property type="match status" value="1"/>
</dbReference>
<dbReference type="InterPro" id="IPR000150">
    <property type="entry name" value="Cof"/>
</dbReference>